<dbReference type="STRING" id="1406858.GCA_000710895_07269"/>
<feature type="region of interest" description="Disordered" evidence="1">
    <location>
        <begin position="329"/>
        <end position="354"/>
    </location>
</feature>
<dbReference type="OrthoDB" id="4571656at2"/>
<dbReference type="RefSeq" id="WP_039809877.1">
    <property type="nucleotide sequence ID" value="NZ_UGRY01000002.1"/>
</dbReference>
<feature type="compositionally biased region" description="Low complexity" evidence="1">
    <location>
        <begin position="329"/>
        <end position="350"/>
    </location>
</feature>
<evidence type="ECO:0000313" key="3">
    <source>
        <dbReference type="Proteomes" id="UP000255467"/>
    </source>
</evidence>
<keyword evidence="3" id="KW-1185">Reference proteome</keyword>
<feature type="region of interest" description="Disordered" evidence="1">
    <location>
        <begin position="271"/>
        <end position="301"/>
    </location>
</feature>
<dbReference type="AlphaFoldDB" id="A0A378YJN7"/>
<sequence>MNPVPTSAPGPLDPTVLDALRGTALGPLLDRPVNSILKDMGLPQLPDLPPAPPLPELPPLPLIDLAALTRPLTDLASSFGTGQLGDTGGQDPIQALSGVASALQQAMTLATSIMQLASSLWQGAGAAGAAEKGTAAASDAAELQVQGAQQKTVLAGAAGTVATGAASMAAIITKYITALAASAPFLVTPPGQIFVLTLTTETAAEATAVVAKTRAELTGHSASMTAAGEKVKVTNAPQGVDPMQHVSQLLGLVQPLMGMATTGAQTVKQLHDISQPTTQPEDEQRTTDTESAGLATPEAMGGPVGAVAGLGAAGAGTQLSQWSGARAAAGTTPSAPAAVTESTTPATRTVGTGGTGMVPMGAGAGLAARAGDADSGDHEVRTQLVTSEHGDAVVGDMGNTATPVVGAVGTQTPHVER</sequence>
<evidence type="ECO:0000256" key="1">
    <source>
        <dbReference type="SAM" id="MobiDB-lite"/>
    </source>
</evidence>
<reference evidence="2 3" key="1">
    <citation type="submission" date="2018-06" db="EMBL/GenBank/DDBJ databases">
        <authorList>
            <consortium name="Pathogen Informatics"/>
            <person name="Doyle S."/>
        </authorList>
    </citation>
    <scope>NUCLEOTIDE SEQUENCE [LARGE SCALE GENOMIC DNA]</scope>
    <source>
        <strain evidence="2 3">NCTC1934</strain>
    </source>
</reference>
<gene>
    <name evidence="2" type="ORF">NCTC1934_02635</name>
</gene>
<accession>A0A378YJN7</accession>
<dbReference type="Proteomes" id="UP000255467">
    <property type="component" value="Unassembled WGS sequence"/>
</dbReference>
<name>A0A378YJN7_9NOCA</name>
<organism evidence="2 3">
    <name type="scientific">Nocardia otitidiscaviarum</name>
    <dbReference type="NCBI Taxonomy" id="1823"/>
    <lineage>
        <taxon>Bacteria</taxon>
        <taxon>Bacillati</taxon>
        <taxon>Actinomycetota</taxon>
        <taxon>Actinomycetes</taxon>
        <taxon>Mycobacteriales</taxon>
        <taxon>Nocardiaceae</taxon>
        <taxon>Nocardia</taxon>
    </lineage>
</organism>
<evidence type="ECO:0000313" key="2">
    <source>
        <dbReference type="EMBL" id="SUA76629.1"/>
    </source>
</evidence>
<dbReference type="EMBL" id="UGRY01000002">
    <property type="protein sequence ID" value="SUA76629.1"/>
    <property type="molecule type" value="Genomic_DNA"/>
</dbReference>
<feature type="region of interest" description="Disordered" evidence="1">
    <location>
        <begin position="392"/>
        <end position="417"/>
    </location>
</feature>
<proteinExistence type="predicted"/>
<protein>
    <submittedName>
        <fullName evidence="2">Uncharacterized protein</fullName>
    </submittedName>
</protein>